<protein>
    <recommendedName>
        <fullName evidence="3">DUF1684 domain-containing protein</fullName>
    </recommendedName>
</protein>
<dbReference type="EMBL" id="JAQFWQ010000188">
    <property type="protein sequence ID" value="MDA2815238.1"/>
    <property type="molecule type" value="Genomic_DNA"/>
</dbReference>
<organism evidence="1 2">
    <name type="scientific">Nocardiopsis endophytica</name>
    <dbReference type="NCBI Taxonomy" id="3018445"/>
    <lineage>
        <taxon>Bacteria</taxon>
        <taxon>Bacillati</taxon>
        <taxon>Actinomycetota</taxon>
        <taxon>Actinomycetes</taxon>
        <taxon>Streptosporangiales</taxon>
        <taxon>Nocardiopsidaceae</taxon>
        <taxon>Nocardiopsis</taxon>
    </lineage>
</organism>
<evidence type="ECO:0008006" key="3">
    <source>
        <dbReference type="Google" id="ProtNLM"/>
    </source>
</evidence>
<dbReference type="RefSeq" id="WP_270690892.1">
    <property type="nucleotide sequence ID" value="NZ_JAQFWQ010000188.1"/>
</dbReference>
<gene>
    <name evidence="1" type="ORF">O4J56_31640</name>
</gene>
<reference evidence="1 2" key="1">
    <citation type="submission" date="2023-01" db="EMBL/GenBank/DDBJ databases">
        <title>Draft genome sequence of Nocardiopsis sp. RSe5-2 isolated from halophytes.</title>
        <authorList>
            <person name="Duangmal K."/>
            <person name="Chantavorakit T."/>
        </authorList>
    </citation>
    <scope>NUCLEOTIDE SEQUENCE [LARGE SCALE GENOMIC DNA]</scope>
    <source>
        <strain evidence="1 2">RSe5-2</strain>
    </source>
</reference>
<accession>A0ABT4UE24</accession>
<dbReference type="Proteomes" id="UP001527866">
    <property type="component" value="Unassembled WGS sequence"/>
</dbReference>
<evidence type="ECO:0000313" key="1">
    <source>
        <dbReference type="EMBL" id="MDA2815238.1"/>
    </source>
</evidence>
<keyword evidence="2" id="KW-1185">Reference proteome</keyword>
<comment type="caution">
    <text evidence="1">The sequence shown here is derived from an EMBL/GenBank/DDBJ whole genome shotgun (WGS) entry which is preliminary data.</text>
</comment>
<evidence type="ECO:0000313" key="2">
    <source>
        <dbReference type="Proteomes" id="UP001527866"/>
    </source>
</evidence>
<proteinExistence type="predicted"/>
<name>A0ABT4UE24_9ACTN</name>
<sequence length="148" mass="16379">MEISHAFKEEVVTETEEGVAQPYVGADKRTWSIEVYPFYRDGAFLVTRFAIAHDGERLARTASPLSSGFGDFPFSVTDPATGTTYIDVKADREDAHFAALGATPFPPTRQKDTLQYGYYYVPAPPPEVDSVTFNAGPFGKFEDIPIEE</sequence>